<dbReference type="GO" id="GO:0071011">
    <property type="term" value="C:precatalytic spliceosome"/>
    <property type="evidence" value="ECO:0007669"/>
    <property type="project" value="TreeGrafter"/>
</dbReference>
<keyword evidence="8" id="KW-0539">Nucleus</keyword>
<dbReference type="InterPro" id="IPR027105">
    <property type="entry name" value="Prp31"/>
</dbReference>
<feature type="region of interest" description="Disordered" evidence="12">
    <location>
        <begin position="338"/>
        <end position="363"/>
    </location>
</feature>
<keyword evidence="5" id="KW-0747">Spliceosome</keyword>
<comment type="subcellular location">
    <subcellularLocation>
        <location evidence="1">Nucleus</location>
    </subcellularLocation>
</comment>
<evidence type="ECO:0000256" key="7">
    <source>
        <dbReference type="ARBA" id="ARBA00023187"/>
    </source>
</evidence>
<evidence type="ECO:0000256" key="1">
    <source>
        <dbReference type="ARBA" id="ARBA00004123"/>
    </source>
</evidence>
<dbReference type="Gene3D" id="1.10.287.4070">
    <property type="match status" value="1"/>
</dbReference>
<dbReference type="Proteomes" id="UP000036681">
    <property type="component" value="Unplaced"/>
</dbReference>
<evidence type="ECO:0000256" key="6">
    <source>
        <dbReference type="ARBA" id="ARBA00022884"/>
    </source>
</evidence>
<dbReference type="AlphaFoldDB" id="A0A0M3IL28"/>
<evidence type="ECO:0000256" key="3">
    <source>
        <dbReference type="ARBA" id="ARBA00013538"/>
    </source>
</evidence>
<feature type="domain" description="Nop" evidence="13">
    <location>
        <begin position="214"/>
        <end position="336"/>
    </location>
</feature>
<evidence type="ECO:0000256" key="10">
    <source>
        <dbReference type="ARBA" id="ARBA00030766"/>
    </source>
</evidence>
<dbReference type="InterPro" id="IPR042239">
    <property type="entry name" value="Nop_C"/>
</dbReference>
<dbReference type="FunFam" id="1.10.287.4070:FF:000003">
    <property type="entry name" value="U4/U6 small nuclear ribonucleoprotein PRP31"/>
    <property type="match status" value="1"/>
</dbReference>
<proteinExistence type="inferred from homology"/>
<name>A0A0M3IL28_ASCLU</name>
<keyword evidence="9" id="KW-0687">Ribonucleoprotein</keyword>
<dbReference type="PANTHER" id="PTHR13904">
    <property type="entry name" value="PRE-MRNA SPLICING FACTOR PRP31"/>
    <property type="match status" value="1"/>
</dbReference>
<evidence type="ECO:0000256" key="2">
    <source>
        <dbReference type="ARBA" id="ARBA00005572"/>
    </source>
</evidence>
<dbReference type="Gene3D" id="1.10.246.90">
    <property type="entry name" value="Nop domain"/>
    <property type="match status" value="1"/>
</dbReference>
<dbReference type="InterPro" id="IPR012976">
    <property type="entry name" value="NOSIC"/>
</dbReference>
<dbReference type="GO" id="GO:0003723">
    <property type="term" value="F:RNA binding"/>
    <property type="evidence" value="ECO:0007669"/>
    <property type="project" value="UniProtKB-KW"/>
</dbReference>
<evidence type="ECO:0000313" key="14">
    <source>
        <dbReference type="Proteomes" id="UP000036681"/>
    </source>
</evidence>
<evidence type="ECO:0000256" key="8">
    <source>
        <dbReference type="ARBA" id="ARBA00023242"/>
    </source>
</evidence>
<dbReference type="PANTHER" id="PTHR13904:SF0">
    <property type="entry name" value="U4_U6 SMALL NUCLEAR RIBONUCLEOPROTEIN PRP31"/>
    <property type="match status" value="1"/>
</dbReference>
<keyword evidence="6" id="KW-0694">RNA-binding</keyword>
<dbReference type="InterPro" id="IPR002687">
    <property type="entry name" value="Nop_dom"/>
</dbReference>
<feature type="compositionally biased region" description="Basic residues" evidence="12">
    <location>
        <begin position="354"/>
        <end position="363"/>
    </location>
</feature>
<dbReference type="SUPFAM" id="SSF89124">
    <property type="entry name" value="Nop domain"/>
    <property type="match status" value="1"/>
</dbReference>
<dbReference type="InterPro" id="IPR019175">
    <property type="entry name" value="Prp31_C"/>
</dbReference>
<dbReference type="Pfam" id="PF01798">
    <property type="entry name" value="Nop"/>
    <property type="match status" value="2"/>
</dbReference>
<dbReference type="GO" id="GO:0000244">
    <property type="term" value="P:spliceosomal tri-snRNP complex assembly"/>
    <property type="evidence" value="ECO:0007669"/>
    <property type="project" value="InterPro"/>
</dbReference>
<sequence length="519" mass="56136">MSLADELLADLEEDGDGLEESAGQGTVDGIVEEVYEQLPITNAYDQVGAVAKLASTPEYKELIAKMEEQLGLEGIPPVSAPITHCSLYKELIAKMEEQLGLEGIPPVSAPLEADPQYKLIVQLSALAADIDQELNVIHKFVRDKYEKRFPELESLVPNALEYLAVAKLLGNDISTKGQNKQILSEILAPATCIVVSVTASTTQGKPLDADELASVQEACDLAEKMHADRLNMYRLVESRMALIAPNLCEILGAGTAAMIVSKAGGYSSTVMPHAGFIYFHPIVQGVPPDFRQKVARLLSAKATLAARVDSLHESSDGSLGKNLFEQVKHKIEKMLEPPPVKSVKPLPKPLDKASKKRGGRRVRKMKERLGMTEMRRKANRVNFGELSEDVIQESVGFSLGQASSGPSSSGRIRGATVDPKTPCAHKILRSDTQLLLSGKNVDCRMSQKLQKAVDRQRAMGGLTSVRSKASGTASSVTFTPVQGIEIVNPTIKTERFGSSSTTYFSPSATFVKVQTPVVD</sequence>
<dbReference type="GO" id="GO:0046540">
    <property type="term" value="C:U4/U6 x U5 tri-snRNP complex"/>
    <property type="evidence" value="ECO:0007669"/>
    <property type="project" value="InterPro"/>
</dbReference>
<evidence type="ECO:0000256" key="9">
    <source>
        <dbReference type="ARBA" id="ARBA00023274"/>
    </source>
</evidence>
<dbReference type="Pfam" id="PF09785">
    <property type="entry name" value="Prp31_C"/>
    <property type="match status" value="1"/>
</dbReference>
<evidence type="ECO:0000259" key="13">
    <source>
        <dbReference type="PROSITE" id="PS51358"/>
    </source>
</evidence>
<keyword evidence="14" id="KW-1185">Reference proteome</keyword>
<dbReference type="SMART" id="SM00931">
    <property type="entry name" value="NOSIC"/>
    <property type="match status" value="1"/>
</dbReference>
<evidence type="ECO:0000256" key="4">
    <source>
        <dbReference type="ARBA" id="ARBA00022664"/>
    </source>
</evidence>
<comment type="function">
    <text evidence="11">Involved in pre-mRNA splicing as component of the spliceosome. Required for the assembly of the U4/U5/U6 tri-snRNP complex, one of the building blocks of the spliceosome.</text>
</comment>
<evidence type="ECO:0000313" key="15">
    <source>
        <dbReference type="WBParaSite" id="ALUE_0001945601-mRNA-1"/>
    </source>
</evidence>
<protein>
    <recommendedName>
        <fullName evidence="3">U4/U6 small nuclear ribonucleoprotein Prp31</fullName>
    </recommendedName>
    <alternativeName>
        <fullName evidence="10">Pre-mRNA-processing factor 31</fullName>
    </alternativeName>
</protein>
<accession>A0A0M3IL28</accession>
<dbReference type="PROSITE" id="PS51358">
    <property type="entry name" value="NOP"/>
    <property type="match status" value="1"/>
</dbReference>
<evidence type="ECO:0000256" key="5">
    <source>
        <dbReference type="ARBA" id="ARBA00022728"/>
    </source>
</evidence>
<evidence type="ECO:0000256" key="11">
    <source>
        <dbReference type="ARBA" id="ARBA00045397"/>
    </source>
</evidence>
<keyword evidence="7" id="KW-0508">mRNA splicing</keyword>
<keyword evidence="4" id="KW-0507">mRNA processing</keyword>
<comment type="similarity">
    <text evidence="2">Belongs to the PRP31 family.</text>
</comment>
<evidence type="ECO:0000256" key="12">
    <source>
        <dbReference type="SAM" id="MobiDB-lite"/>
    </source>
</evidence>
<dbReference type="WBParaSite" id="ALUE_0001945601-mRNA-1">
    <property type="protein sequence ID" value="ALUE_0001945601-mRNA-1"/>
    <property type="gene ID" value="ALUE_0001945601"/>
</dbReference>
<organism evidence="14 15">
    <name type="scientific">Ascaris lumbricoides</name>
    <name type="common">Giant roundworm</name>
    <dbReference type="NCBI Taxonomy" id="6252"/>
    <lineage>
        <taxon>Eukaryota</taxon>
        <taxon>Metazoa</taxon>
        <taxon>Ecdysozoa</taxon>
        <taxon>Nematoda</taxon>
        <taxon>Chromadorea</taxon>
        <taxon>Rhabditida</taxon>
        <taxon>Spirurina</taxon>
        <taxon>Ascaridomorpha</taxon>
        <taxon>Ascaridoidea</taxon>
        <taxon>Ascarididae</taxon>
        <taxon>Ascaris</taxon>
    </lineage>
</organism>
<dbReference type="GO" id="GO:0005687">
    <property type="term" value="C:U4 snRNP"/>
    <property type="evidence" value="ECO:0007669"/>
    <property type="project" value="TreeGrafter"/>
</dbReference>
<reference evidence="15" key="1">
    <citation type="submission" date="2017-02" db="UniProtKB">
        <authorList>
            <consortium name="WormBaseParasite"/>
        </authorList>
    </citation>
    <scope>IDENTIFICATION</scope>
</reference>
<dbReference type="InterPro" id="IPR036070">
    <property type="entry name" value="Nop_dom_sf"/>
</dbReference>